<dbReference type="NCBIfam" id="TIGR01179">
    <property type="entry name" value="galE"/>
    <property type="match status" value="1"/>
</dbReference>
<dbReference type="Gene3D" id="3.40.50.720">
    <property type="entry name" value="NAD(P)-binding Rossmann-like Domain"/>
    <property type="match status" value="1"/>
</dbReference>
<name>A0ABW9W7P2_9BURK</name>
<dbReference type="RefSeq" id="WP_161057819.1">
    <property type="nucleotide sequence ID" value="NZ_WWCT01000031.1"/>
</dbReference>
<dbReference type="PANTHER" id="PTHR43725:SF47">
    <property type="entry name" value="UDP-GLUCOSE 4-EPIMERASE"/>
    <property type="match status" value="1"/>
</dbReference>
<dbReference type="EC" id="5.1.3.2" evidence="5 9"/>
<evidence type="ECO:0000256" key="2">
    <source>
        <dbReference type="ARBA" id="ARBA00001911"/>
    </source>
</evidence>
<keyword evidence="8 9" id="KW-0413">Isomerase</keyword>
<feature type="domain" description="NAD(P)-binding" evidence="10">
    <location>
        <begin position="4"/>
        <end position="323"/>
    </location>
</feature>
<dbReference type="EMBL" id="WWCT01000031">
    <property type="protein sequence ID" value="MYN30107.1"/>
    <property type="molecule type" value="Genomic_DNA"/>
</dbReference>
<comment type="cofactor">
    <cofactor evidence="2 9">
        <name>NAD(+)</name>
        <dbReference type="ChEBI" id="CHEBI:57540"/>
    </cofactor>
</comment>
<comment type="caution">
    <text evidence="11">The sequence shown here is derived from an EMBL/GenBank/DDBJ whole genome shotgun (WGS) entry which is preliminary data.</text>
</comment>
<evidence type="ECO:0000256" key="5">
    <source>
        <dbReference type="ARBA" id="ARBA00013189"/>
    </source>
</evidence>
<protein>
    <recommendedName>
        <fullName evidence="6 9">UDP-glucose 4-epimerase</fullName>
        <ecNumber evidence="5 9">5.1.3.2</ecNumber>
    </recommendedName>
</protein>
<dbReference type="NCBIfam" id="NF007956">
    <property type="entry name" value="PRK10675.1"/>
    <property type="match status" value="1"/>
</dbReference>
<dbReference type="CDD" id="cd05247">
    <property type="entry name" value="UDP_G4E_1_SDR_e"/>
    <property type="match status" value="1"/>
</dbReference>
<comment type="pathway">
    <text evidence="3 9">Carbohydrate metabolism; galactose metabolism.</text>
</comment>
<dbReference type="Gene3D" id="3.90.25.10">
    <property type="entry name" value="UDP-galactose 4-epimerase, domain 1"/>
    <property type="match status" value="1"/>
</dbReference>
<accession>A0ABW9W7P2</accession>
<keyword evidence="12" id="KW-1185">Reference proteome</keyword>
<organism evidence="11 12">
    <name type="scientific">Duganella levis</name>
    <dbReference type="NCBI Taxonomy" id="2692169"/>
    <lineage>
        <taxon>Bacteria</taxon>
        <taxon>Pseudomonadati</taxon>
        <taxon>Pseudomonadota</taxon>
        <taxon>Betaproteobacteria</taxon>
        <taxon>Burkholderiales</taxon>
        <taxon>Oxalobacteraceae</taxon>
        <taxon>Telluria group</taxon>
        <taxon>Duganella</taxon>
    </lineage>
</organism>
<evidence type="ECO:0000256" key="6">
    <source>
        <dbReference type="ARBA" id="ARBA00018569"/>
    </source>
</evidence>
<evidence type="ECO:0000313" key="11">
    <source>
        <dbReference type="EMBL" id="MYN30107.1"/>
    </source>
</evidence>
<comment type="catalytic activity">
    <reaction evidence="1 9">
        <text>UDP-alpha-D-glucose = UDP-alpha-D-galactose</text>
        <dbReference type="Rhea" id="RHEA:22168"/>
        <dbReference type="ChEBI" id="CHEBI:58885"/>
        <dbReference type="ChEBI" id="CHEBI:66914"/>
        <dbReference type="EC" id="5.1.3.2"/>
    </reaction>
</comment>
<evidence type="ECO:0000256" key="4">
    <source>
        <dbReference type="ARBA" id="ARBA00007637"/>
    </source>
</evidence>
<keyword evidence="7 9" id="KW-0520">NAD</keyword>
<comment type="subunit">
    <text evidence="9">Homodimer.</text>
</comment>
<keyword evidence="9" id="KW-0119">Carbohydrate metabolism</keyword>
<sequence length="333" mass="36839">MKILVTGGLGYIGSHISVELMLDGNDVTIVDNLDNSYFYTLEKINIISGREVKFIKADVRDFVCMCGILSNERFDAVIHLAGAKSLHESIRDPIKYYENNVCGTIVLLKAMERTGIKMLVFSSSATVYGIPSSSAITESFPLKPNSPYGMSKLMVEQILQDKVNSDASWRIAILRFFNPVGAHPSGLIGDAPKGIPNNLIPYVVQVAAKHRDVLSIYGNDYNTLDGSAIRDYIHVVDLARGHLQALQKLKNTFGVVKYNLGTGVGTSVLQIVQAFENATGEKVPYLIAPRRLGDIDQYFADSSLAEKELGWKASRNVKQMCEDAWRFHVRSCQ</sequence>
<dbReference type="Proteomes" id="UP000642144">
    <property type="component" value="Unassembled WGS sequence"/>
</dbReference>
<dbReference type="GO" id="GO:0003978">
    <property type="term" value="F:UDP-glucose 4-epimerase activity"/>
    <property type="evidence" value="ECO:0007669"/>
    <property type="project" value="UniProtKB-EC"/>
</dbReference>
<comment type="similarity">
    <text evidence="4 9">Belongs to the NAD(P)-dependent epimerase/dehydratase family.</text>
</comment>
<dbReference type="SUPFAM" id="SSF51735">
    <property type="entry name" value="NAD(P)-binding Rossmann-fold domains"/>
    <property type="match status" value="1"/>
</dbReference>
<evidence type="ECO:0000256" key="9">
    <source>
        <dbReference type="RuleBase" id="RU366046"/>
    </source>
</evidence>
<reference evidence="11 12" key="1">
    <citation type="submission" date="2019-12" db="EMBL/GenBank/DDBJ databases">
        <title>Novel species isolated from a subtropical stream in China.</title>
        <authorList>
            <person name="Lu H."/>
        </authorList>
    </citation>
    <scope>NUCLEOTIDE SEQUENCE [LARGE SCALE GENOMIC DNA]</scope>
    <source>
        <strain evidence="11 12">CY42W</strain>
    </source>
</reference>
<proteinExistence type="inferred from homology"/>
<evidence type="ECO:0000256" key="3">
    <source>
        <dbReference type="ARBA" id="ARBA00004947"/>
    </source>
</evidence>
<evidence type="ECO:0000256" key="1">
    <source>
        <dbReference type="ARBA" id="ARBA00000083"/>
    </source>
</evidence>
<dbReference type="InterPro" id="IPR016040">
    <property type="entry name" value="NAD(P)-bd_dom"/>
</dbReference>
<evidence type="ECO:0000256" key="8">
    <source>
        <dbReference type="ARBA" id="ARBA00023235"/>
    </source>
</evidence>
<dbReference type="InterPro" id="IPR036291">
    <property type="entry name" value="NAD(P)-bd_dom_sf"/>
</dbReference>
<gene>
    <name evidence="11" type="primary">galE</name>
    <name evidence="11" type="ORF">GTP69_27225</name>
</gene>
<dbReference type="Pfam" id="PF16363">
    <property type="entry name" value="GDP_Man_Dehyd"/>
    <property type="match status" value="1"/>
</dbReference>
<evidence type="ECO:0000256" key="7">
    <source>
        <dbReference type="ARBA" id="ARBA00023027"/>
    </source>
</evidence>
<dbReference type="InterPro" id="IPR005886">
    <property type="entry name" value="UDP_G4E"/>
</dbReference>
<evidence type="ECO:0000259" key="10">
    <source>
        <dbReference type="Pfam" id="PF16363"/>
    </source>
</evidence>
<dbReference type="PANTHER" id="PTHR43725">
    <property type="entry name" value="UDP-GLUCOSE 4-EPIMERASE"/>
    <property type="match status" value="1"/>
</dbReference>
<evidence type="ECO:0000313" key="12">
    <source>
        <dbReference type="Proteomes" id="UP000642144"/>
    </source>
</evidence>